<keyword evidence="7" id="KW-1185">Reference proteome</keyword>
<dbReference type="OrthoDB" id="9781691at2"/>
<name>A0A117UTX7_9SPHN</name>
<dbReference type="EMBL" id="LLZS01000008">
    <property type="protein sequence ID" value="KUR70800.1"/>
    <property type="molecule type" value="Genomic_DNA"/>
</dbReference>
<dbReference type="PANTHER" id="PTHR30620">
    <property type="entry name" value="PERIPLASMIC BETA-GLUCOSIDASE-RELATED"/>
    <property type="match status" value="1"/>
</dbReference>
<evidence type="ECO:0000313" key="6">
    <source>
        <dbReference type="EMBL" id="KUR70800.1"/>
    </source>
</evidence>
<dbReference type="InterPro" id="IPR036962">
    <property type="entry name" value="Glyco_hydro_3_N_sf"/>
</dbReference>
<evidence type="ECO:0000256" key="2">
    <source>
        <dbReference type="SAM" id="SignalP"/>
    </source>
</evidence>
<comment type="caution">
    <text evidence="6">The sequence shown here is derived from an EMBL/GenBank/DDBJ whole genome shotgun (WGS) entry which is preliminary data.</text>
</comment>
<evidence type="ECO:0000259" key="5">
    <source>
        <dbReference type="Pfam" id="PF18559"/>
    </source>
</evidence>
<dbReference type="Proteomes" id="UP000058012">
    <property type="component" value="Unassembled WGS sequence"/>
</dbReference>
<reference evidence="6 7" key="1">
    <citation type="submission" date="2015-10" db="EMBL/GenBank/DDBJ databases">
        <title>Draft genome sequence of Novosphingobium fuchskuhlense DSM 25065 isolated from a surface water sample of the southwest basin of Lake Grosse Fuchskuhle.</title>
        <authorList>
            <person name="Ruckert C."/>
            <person name="Winkler A."/>
            <person name="Glaeser J."/>
            <person name="Grossart H.-P."/>
            <person name="Kalinowski J."/>
            <person name="Glaeser S."/>
        </authorList>
    </citation>
    <scope>NUCLEOTIDE SEQUENCE [LARGE SCALE GENOMIC DNA]</scope>
    <source>
        <strain evidence="6 7">FNE08-7</strain>
    </source>
</reference>
<dbReference type="Gene3D" id="2.60.120.430">
    <property type="entry name" value="Galactose-binding lectin"/>
    <property type="match status" value="1"/>
</dbReference>
<dbReference type="Pfam" id="PF18559">
    <property type="entry name" value="Exop_C"/>
    <property type="match status" value="1"/>
</dbReference>
<dbReference type="InterPro" id="IPR036881">
    <property type="entry name" value="Glyco_hydro_3_C_sf"/>
</dbReference>
<evidence type="ECO:0000313" key="7">
    <source>
        <dbReference type="Proteomes" id="UP000058012"/>
    </source>
</evidence>
<feature type="signal peptide" evidence="2">
    <location>
        <begin position="1"/>
        <end position="20"/>
    </location>
</feature>
<dbReference type="Pfam" id="PF01915">
    <property type="entry name" value="Glyco_hydro_3_C"/>
    <property type="match status" value="1"/>
</dbReference>
<dbReference type="SUPFAM" id="SSF52279">
    <property type="entry name" value="Beta-D-glucan exohydrolase, C-terminal domain"/>
    <property type="match status" value="1"/>
</dbReference>
<dbReference type="InterPro" id="IPR051915">
    <property type="entry name" value="Cellulose_Degrad_GH3"/>
</dbReference>
<dbReference type="AlphaFoldDB" id="A0A117UTX7"/>
<evidence type="ECO:0000259" key="3">
    <source>
        <dbReference type="Pfam" id="PF00933"/>
    </source>
</evidence>
<feature type="domain" description="Glycoside hydrolase family 3 C-terminal" evidence="4">
    <location>
        <begin position="418"/>
        <end position="624"/>
    </location>
</feature>
<dbReference type="InterPro" id="IPR002772">
    <property type="entry name" value="Glyco_hydro_3_C"/>
</dbReference>
<evidence type="ECO:0000259" key="4">
    <source>
        <dbReference type="Pfam" id="PF01915"/>
    </source>
</evidence>
<feature type="domain" description="ExoP galactose-binding-like" evidence="5">
    <location>
        <begin position="667"/>
        <end position="778"/>
    </location>
</feature>
<dbReference type="PRINTS" id="PR00133">
    <property type="entry name" value="GLHYDRLASE3"/>
</dbReference>
<sequence length="794" mass="81537">MMVRRVLLAAMLLASGSAFAAPAEDAGTAHPALWPAAKSPAAITSPETERRIARMIAAMSLEQKIGQMIQADISAITPEDLAQYPLGSILAGGNSGPWGDERADAAKWEKLVKQFRAASAKAGAGIPVLFGIDAVHGHSNLPGATIFPHNIGLGAAHDPALIQRIGAITAAEVAASGIDWTFAPTLAVPQDLRWGRSYEGYAADPALVASYAKAMTVGLQGPLQPGKPLPANKVAATAKHYLADGGTDGGKDQGDALISEGELVAKHAQGYPAAINAGALTVMASFSSWNGTKNHGNHSLLSDVLKGRMGFAGLVVGDWNGHGQVPGCTVTDCPKTFTAGLDLAMAPNSWKGLFEATVREARDGTIPMARIDDAVARILRVKAKLGLLGAHPVDRGNPAAVGTDTNLAVAREAAAKSLVLLKNNDGLLPLKPGARVLITGPGADSMAMQAGGWTITWQGTDTSAADFPKGETIGRAIAAAVKDAGGTAAISANGSFADRPDVAVVVYGEQPYAEFQGDMPNIAFRAHAGEQDLLAKLKAQGIKVVSVFLSGRPLFTGPALNASDAFVAAWLPGTQGQGVADVLVARRNGKPARGFTGKLPFPWPADAVSPIKAPLFPAGYGLSYAATAAVGPVNEDPHVDLVASASEGVYFALGKVPSPWHLSLDPGIAAHSVDLGAQEDAQAFTWGEAGAIGIDGPPVDLMRQLDEEFALKLDGRLDTGAGAIAVTMAGATLKVSPAPGPFTLRIPLRCFHDAGASFKAVGTPLKITGEKGLVLTLRGASIEGVGQTIPCPAK</sequence>
<feature type="chain" id="PRO_5007156939" evidence="2">
    <location>
        <begin position="21"/>
        <end position="794"/>
    </location>
</feature>
<dbReference type="Pfam" id="PF00933">
    <property type="entry name" value="Glyco_hydro_3"/>
    <property type="match status" value="1"/>
</dbReference>
<dbReference type="SUPFAM" id="SSF51445">
    <property type="entry name" value="(Trans)glycosidases"/>
    <property type="match status" value="1"/>
</dbReference>
<keyword evidence="2" id="KW-0732">Signal</keyword>
<dbReference type="InterPro" id="IPR001764">
    <property type="entry name" value="Glyco_hydro_3_N"/>
</dbReference>
<dbReference type="Gene3D" id="3.40.50.1700">
    <property type="entry name" value="Glycoside hydrolase family 3 C-terminal domain"/>
    <property type="match status" value="1"/>
</dbReference>
<proteinExistence type="predicted"/>
<evidence type="ECO:0000256" key="1">
    <source>
        <dbReference type="ARBA" id="ARBA00022801"/>
    </source>
</evidence>
<organism evidence="6 7">
    <name type="scientific">Novosphingobium fuchskuhlense</name>
    <dbReference type="NCBI Taxonomy" id="1117702"/>
    <lineage>
        <taxon>Bacteria</taxon>
        <taxon>Pseudomonadati</taxon>
        <taxon>Pseudomonadota</taxon>
        <taxon>Alphaproteobacteria</taxon>
        <taxon>Sphingomonadales</taxon>
        <taxon>Sphingomonadaceae</taxon>
        <taxon>Novosphingobium</taxon>
    </lineage>
</organism>
<dbReference type="STRING" id="1117702.AQZ52_13260"/>
<dbReference type="PANTHER" id="PTHR30620:SF77">
    <property type="entry name" value="LYSOSOMAL BETA GLUCOSIDASE-LIKE"/>
    <property type="match status" value="1"/>
</dbReference>
<dbReference type="GO" id="GO:0009251">
    <property type="term" value="P:glucan catabolic process"/>
    <property type="evidence" value="ECO:0007669"/>
    <property type="project" value="TreeGrafter"/>
</dbReference>
<dbReference type="RefSeq" id="WP_067911564.1">
    <property type="nucleotide sequence ID" value="NZ_KQ954245.1"/>
</dbReference>
<dbReference type="Gene3D" id="3.20.20.300">
    <property type="entry name" value="Glycoside hydrolase, family 3, N-terminal domain"/>
    <property type="match status" value="1"/>
</dbReference>
<protein>
    <submittedName>
        <fullName evidence="6">1,4-beta-D-glucan glucohydrolase</fullName>
    </submittedName>
</protein>
<gene>
    <name evidence="6" type="ORF">AQZ52_13260</name>
</gene>
<dbReference type="InterPro" id="IPR017853">
    <property type="entry name" value="GH"/>
</dbReference>
<feature type="domain" description="Glycoside hydrolase family 3 N-terminal" evidence="3">
    <location>
        <begin position="61"/>
        <end position="381"/>
    </location>
</feature>
<dbReference type="InterPro" id="IPR041443">
    <property type="entry name" value="Exop_C"/>
</dbReference>
<dbReference type="GO" id="GO:0008422">
    <property type="term" value="F:beta-glucosidase activity"/>
    <property type="evidence" value="ECO:0007669"/>
    <property type="project" value="TreeGrafter"/>
</dbReference>
<keyword evidence="1 6" id="KW-0378">Hydrolase</keyword>
<accession>A0A117UTX7</accession>